<keyword evidence="5" id="KW-0547">Nucleotide-binding</keyword>
<keyword evidence="3" id="KW-0808">Transferase</keyword>
<feature type="transmembrane region" description="Helical" evidence="11">
    <location>
        <begin position="88"/>
        <end position="110"/>
    </location>
</feature>
<accession>A0A0R1RJZ7</accession>
<dbReference type="Gene3D" id="3.30.565.10">
    <property type="entry name" value="Histidine kinase-like ATPase, C-terminal domain"/>
    <property type="match status" value="1"/>
</dbReference>
<sequence length="582" mass="63635">MLNLSLLLLERVGIVIILAFILVNVRPFRKLLYERKDWSAKIQLIVIFSLFAIISNLTGVKIDANNNVVSSAILTNLPETFSIANTRILAITVAGIIGGPEVGTVVGIVAGIHRVIQGGSTGWFYIVSSAVIGFSSGFLFKSTMSKGHIDFITPSQGIFVGLFMEVIQMMFIAFFSPAGWELVKFIAGPMIIVNSVGTYIFLSIIQTSLNQEQEARAIQTHAVLELADKTLPYFRTGLNSASAQKVAEIILDYTNFSAISLTTTNMILAHVGAGSDHHLAGEPMITKLSMRSIRTGELEIAYSKKEIGCAYPKCPLEAAVIIPLWINDEVAGTLKMYYTNAQMMTAVEEQLAVGLGSIFSSQLALGAAETQSKLVKDAEIKSLQAQINPHFFFNAINTISAMMRKDSEQARSLLLQLSTYFRSNLMGVRETEITLVQEQRHVQAYLSLEQTRFPDKFEVHQKILVSNKVKLPPFTLQVLVENAIKHAFSNRKNGNLVEILIAPESDKLKIQVTDNGSGIDPAKLSLLGVEAVDSAHGSGTALQNLNQRLVGLYGKASSLQFNSTPTGTSVTTWIPFKEGEDE</sequence>
<evidence type="ECO:0000256" key="8">
    <source>
        <dbReference type="ARBA" id="ARBA00022989"/>
    </source>
</evidence>
<dbReference type="KEGG" id="lol:LACOL_0148"/>
<dbReference type="GO" id="GO:0005524">
    <property type="term" value="F:ATP binding"/>
    <property type="evidence" value="ECO:0007669"/>
    <property type="project" value="UniProtKB-KW"/>
</dbReference>
<keyword evidence="8 11" id="KW-1133">Transmembrane helix</keyword>
<evidence type="ECO:0000256" key="2">
    <source>
        <dbReference type="ARBA" id="ARBA00022475"/>
    </source>
</evidence>
<dbReference type="GO" id="GO:0000155">
    <property type="term" value="F:phosphorelay sensor kinase activity"/>
    <property type="evidence" value="ECO:0007669"/>
    <property type="project" value="InterPro"/>
</dbReference>
<dbReference type="EMBL" id="AZFE01000031">
    <property type="protein sequence ID" value="KRL55556.1"/>
    <property type="molecule type" value="Genomic_DNA"/>
</dbReference>
<evidence type="ECO:0000256" key="5">
    <source>
        <dbReference type="ARBA" id="ARBA00022741"/>
    </source>
</evidence>
<evidence type="ECO:0000256" key="6">
    <source>
        <dbReference type="ARBA" id="ARBA00022777"/>
    </source>
</evidence>
<evidence type="ECO:0000259" key="13">
    <source>
        <dbReference type="Pfam" id="PF06580"/>
    </source>
</evidence>
<comment type="subcellular location">
    <subcellularLocation>
        <location evidence="1">Cell membrane</location>
        <topology evidence="1">Multi-pass membrane protein</topology>
    </subcellularLocation>
</comment>
<dbReference type="Pfam" id="PF02518">
    <property type="entry name" value="HATPase_c"/>
    <property type="match status" value="1"/>
</dbReference>
<gene>
    <name evidence="15" type="ORF">FC70_GL001157</name>
</gene>
<evidence type="ECO:0000256" key="3">
    <source>
        <dbReference type="ARBA" id="ARBA00022679"/>
    </source>
</evidence>
<dbReference type="GO" id="GO:0071555">
    <property type="term" value="P:cell wall organization"/>
    <property type="evidence" value="ECO:0007669"/>
    <property type="project" value="InterPro"/>
</dbReference>
<keyword evidence="10 11" id="KW-0472">Membrane</keyword>
<dbReference type="Proteomes" id="UP000051697">
    <property type="component" value="Unassembled WGS sequence"/>
</dbReference>
<dbReference type="PANTHER" id="PTHR34220">
    <property type="entry name" value="SENSOR HISTIDINE KINASE YPDA"/>
    <property type="match status" value="1"/>
</dbReference>
<dbReference type="GO" id="GO:0005886">
    <property type="term" value="C:plasma membrane"/>
    <property type="evidence" value="ECO:0007669"/>
    <property type="project" value="UniProtKB-SubCell"/>
</dbReference>
<dbReference type="Pfam" id="PF07694">
    <property type="entry name" value="5TM-5TMR_LYT"/>
    <property type="match status" value="1"/>
</dbReference>
<dbReference type="PATRIC" id="fig|1423778.4.peg.1191"/>
<feature type="domain" description="Signal transduction histidine kinase internal region" evidence="13">
    <location>
        <begin position="378"/>
        <end position="457"/>
    </location>
</feature>
<feature type="transmembrane region" description="Helical" evidence="11">
    <location>
        <begin position="182"/>
        <end position="202"/>
    </location>
</feature>
<dbReference type="RefSeq" id="WP_057890094.1">
    <property type="nucleotide sequence ID" value="NZ_AZFE01000031.1"/>
</dbReference>
<evidence type="ECO:0000256" key="7">
    <source>
        <dbReference type="ARBA" id="ARBA00022840"/>
    </source>
</evidence>
<evidence type="ECO:0000256" key="11">
    <source>
        <dbReference type="SAM" id="Phobius"/>
    </source>
</evidence>
<dbReference type="SUPFAM" id="SSF55874">
    <property type="entry name" value="ATPase domain of HSP90 chaperone/DNA topoisomerase II/histidine kinase"/>
    <property type="match status" value="1"/>
</dbReference>
<dbReference type="OrthoDB" id="9776552at2"/>
<evidence type="ECO:0000256" key="9">
    <source>
        <dbReference type="ARBA" id="ARBA00023012"/>
    </source>
</evidence>
<dbReference type="InterPro" id="IPR036890">
    <property type="entry name" value="HATPase_C_sf"/>
</dbReference>
<feature type="transmembrane region" description="Helical" evidence="11">
    <location>
        <begin position="6"/>
        <end position="23"/>
    </location>
</feature>
<dbReference type="Pfam" id="PF06580">
    <property type="entry name" value="His_kinase"/>
    <property type="match status" value="1"/>
</dbReference>
<name>A0A0R1RJZ7_9LACO</name>
<feature type="domain" description="Histidine kinase/HSP90-like ATPase" evidence="12">
    <location>
        <begin position="476"/>
        <end position="577"/>
    </location>
</feature>
<keyword evidence="4 11" id="KW-0812">Transmembrane</keyword>
<comment type="caution">
    <text evidence="15">The sequence shown here is derived from an EMBL/GenBank/DDBJ whole genome shotgun (WGS) entry which is preliminary data.</text>
</comment>
<proteinExistence type="predicted"/>
<dbReference type="AlphaFoldDB" id="A0A0R1RJZ7"/>
<keyword evidence="2" id="KW-1003">Cell membrane</keyword>
<keyword evidence="6 15" id="KW-0418">Kinase</keyword>
<evidence type="ECO:0000256" key="10">
    <source>
        <dbReference type="ARBA" id="ARBA00023136"/>
    </source>
</evidence>
<keyword evidence="16" id="KW-1185">Reference proteome</keyword>
<evidence type="ECO:0000259" key="14">
    <source>
        <dbReference type="Pfam" id="PF07694"/>
    </source>
</evidence>
<evidence type="ECO:0000313" key="15">
    <source>
        <dbReference type="EMBL" id="KRL55556.1"/>
    </source>
</evidence>
<evidence type="ECO:0000256" key="4">
    <source>
        <dbReference type="ARBA" id="ARBA00022692"/>
    </source>
</evidence>
<feature type="transmembrane region" description="Helical" evidence="11">
    <location>
        <begin position="44"/>
        <end position="62"/>
    </location>
</feature>
<keyword evidence="7" id="KW-0067">ATP-binding</keyword>
<dbReference type="STRING" id="1423778.FC70_GL001157"/>
<feature type="transmembrane region" description="Helical" evidence="11">
    <location>
        <begin position="122"/>
        <end position="140"/>
    </location>
</feature>
<feature type="domain" description="Signal transduction histidine kinase 5TM receptor LytS transmembrane region" evidence="14">
    <location>
        <begin position="26"/>
        <end position="207"/>
    </location>
</feature>
<evidence type="ECO:0000259" key="12">
    <source>
        <dbReference type="Pfam" id="PF02518"/>
    </source>
</evidence>
<dbReference type="PANTHER" id="PTHR34220:SF7">
    <property type="entry name" value="SENSOR HISTIDINE KINASE YPDA"/>
    <property type="match status" value="1"/>
</dbReference>
<evidence type="ECO:0000256" key="1">
    <source>
        <dbReference type="ARBA" id="ARBA00004651"/>
    </source>
</evidence>
<dbReference type="InterPro" id="IPR003594">
    <property type="entry name" value="HATPase_dom"/>
</dbReference>
<dbReference type="InterPro" id="IPR050640">
    <property type="entry name" value="Bact_2-comp_sensor_kinase"/>
</dbReference>
<dbReference type="InterPro" id="IPR011620">
    <property type="entry name" value="Sig_transdc_His_kinase_LytS_TM"/>
</dbReference>
<feature type="transmembrane region" description="Helical" evidence="11">
    <location>
        <begin position="152"/>
        <end position="175"/>
    </location>
</feature>
<reference evidence="15 16" key="1">
    <citation type="journal article" date="2015" name="Genome Announc.">
        <title>Expanding the biotechnology potential of lactobacilli through comparative genomics of 213 strains and associated genera.</title>
        <authorList>
            <person name="Sun Z."/>
            <person name="Harris H.M."/>
            <person name="McCann A."/>
            <person name="Guo C."/>
            <person name="Argimon S."/>
            <person name="Zhang W."/>
            <person name="Yang X."/>
            <person name="Jeffery I.B."/>
            <person name="Cooney J.C."/>
            <person name="Kagawa T.F."/>
            <person name="Liu W."/>
            <person name="Song Y."/>
            <person name="Salvetti E."/>
            <person name="Wrobel A."/>
            <person name="Rasinkangas P."/>
            <person name="Parkhill J."/>
            <person name="Rea M.C."/>
            <person name="O'Sullivan O."/>
            <person name="Ritari J."/>
            <person name="Douillard F.P."/>
            <person name="Paul Ross R."/>
            <person name="Yang R."/>
            <person name="Briner A.E."/>
            <person name="Felis G.E."/>
            <person name="de Vos W.M."/>
            <person name="Barrangou R."/>
            <person name="Klaenhammer T.R."/>
            <person name="Caufield P.W."/>
            <person name="Cui Y."/>
            <person name="Zhang H."/>
            <person name="O'Toole P.W."/>
        </authorList>
    </citation>
    <scope>NUCLEOTIDE SEQUENCE [LARGE SCALE GENOMIC DNA]</scope>
    <source>
        <strain evidence="15 16">DSM 15707</strain>
    </source>
</reference>
<evidence type="ECO:0000313" key="16">
    <source>
        <dbReference type="Proteomes" id="UP000051697"/>
    </source>
</evidence>
<protein>
    <submittedName>
        <fullName evidence="15">Histidine kinase</fullName>
    </submittedName>
</protein>
<organism evidence="15 16">
    <name type="scientific">Paucilactobacillus oligofermentans DSM 15707 = LMG 22743</name>
    <dbReference type="NCBI Taxonomy" id="1423778"/>
    <lineage>
        <taxon>Bacteria</taxon>
        <taxon>Bacillati</taxon>
        <taxon>Bacillota</taxon>
        <taxon>Bacilli</taxon>
        <taxon>Lactobacillales</taxon>
        <taxon>Lactobacillaceae</taxon>
        <taxon>Paucilactobacillus</taxon>
    </lineage>
</organism>
<dbReference type="InterPro" id="IPR010559">
    <property type="entry name" value="Sig_transdc_His_kin_internal"/>
</dbReference>
<keyword evidence="9" id="KW-0902">Two-component regulatory system</keyword>